<evidence type="ECO:0000256" key="1">
    <source>
        <dbReference type="ARBA" id="ARBA00022679"/>
    </source>
</evidence>
<dbReference type="Proteomes" id="UP001215549">
    <property type="component" value="Chromosome"/>
</dbReference>
<dbReference type="PANTHER" id="PTHR48207:SF3">
    <property type="entry name" value="SUCCINATE--HYDROXYMETHYLGLUTARATE COA-TRANSFERASE"/>
    <property type="match status" value="1"/>
</dbReference>
<dbReference type="EMBL" id="FTOU01000011">
    <property type="protein sequence ID" value="SIS99164.1"/>
    <property type="molecule type" value="Genomic_DNA"/>
</dbReference>
<accession>A0AA46A6K2</accession>
<dbReference type="EMBL" id="CP067140">
    <property type="protein sequence ID" value="WCR01535.1"/>
    <property type="molecule type" value="Genomic_DNA"/>
</dbReference>
<keyword evidence="1 3" id="KW-0808">Transferase</keyword>
<evidence type="ECO:0000313" key="2">
    <source>
        <dbReference type="EMBL" id="SIS99164.1"/>
    </source>
</evidence>
<dbReference type="InterPro" id="IPR023606">
    <property type="entry name" value="CoA-Trfase_III_dom_1_sf"/>
</dbReference>
<reference evidence="2 4" key="1">
    <citation type="submission" date="2017-01" db="EMBL/GenBank/DDBJ databases">
        <authorList>
            <person name="Varghese N."/>
            <person name="Submissions S."/>
        </authorList>
    </citation>
    <scope>NUCLEOTIDE SEQUENCE [LARGE SCALE GENOMIC DNA]</scope>
    <source>
        <strain evidence="2 4">DSM 18447</strain>
    </source>
</reference>
<dbReference type="Gene3D" id="3.40.50.10540">
    <property type="entry name" value="Crotonobetainyl-coa:carnitine coa-transferase, domain 1"/>
    <property type="match status" value="1"/>
</dbReference>
<dbReference type="InterPro" id="IPR003673">
    <property type="entry name" value="CoA-Trfase_fam_III"/>
</dbReference>
<evidence type="ECO:0000313" key="3">
    <source>
        <dbReference type="EMBL" id="WCR01535.1"/>
    </source>
</evidence>
<name>A0AA46A6K2_9RHOB</name>
<reference evidence="3 5" key="2">
    <citation type="submission" date="2021-01" db="EMBL/GenBank/DDBJ databases">
        <title>Biogeographic distribution of Paracoccus.</title>
        <authorList>
            <person name="Hollensteiner J."/>
            <person name="Leineberger J."/>
            <person name="Brinkhoff T."/>
            <person name="Daniel R."/>
        </authorList>
    </citation>
    <scope>NUCLEOTIDE SEQUENCE [LARGE SCALE GENOMIC DNA]</scope>
    <source>
        <strain evidence="3 5">DSM 18447</strain>
    </source>
</reference>
<dbReference type="Pfam" id="PF02515">
    <property type="entry name" value="CoA_transf_3"/>
    <property type="match status" value="1"/>
</dbReference>
<dbReference type="AlphaFoldDB" id="A0AA46A6K2"/>
<dbReference type="Gene3D" id="3.30.1540.10">
    <property type="entry name" value="formyl-coa transferase, domain 3"/>
    <property type="match status" value="1"/>
</dbReference>
<dbReference type="RefSeq" id="WP_076527043.1">
    <property type="nucleotide sequence ID" value="NZ_CP067140.1"/>
</dbReference>
<organism evidence="2 4">
    <name type="scientific">Paracoccus saliphilus</name>
    <dbReference type="NCBI Taxonomy" id="405559"/>
    <lineage>
        <taxon>Bacteria</taxon>
        <taxon>Pseudomonadati</taxon>
        <taxon>Pseudomonadota</taxon>
        <taxon>Alphaproteobacteria</taxon>
        <taxon>Rhodobacterales</taxon>
        <taxon>Paracoccaceae</taxon>
        <taxon>Paracoccus</taxon>
    </lineage>
</organism>
<dbReference type="InterPro" id="IPR050483">
    <property type="entry name" value="CoA-transferase_III_domain"/>
</dbReference>
<keyword evidence="5" id="KW-1185">Reference proteome</keyword>
<sequence length="407" mass="43340">MPGCLGHTKVLDFSRVFAGPWAAQMLADFGAAVIKVEHVKGGDDVRRMGVPHLGADGQPTGETSSFLAMNRGKRSVALDLKHLEGQALARKLIAEADVLIENFKTGTLARFGLDYAAVAELNCRLVYCSITGFGQTGPMPPLPGHDPIFQAMSGLLSMTGSADGQPGAGPALAGYSISDITAGQYAVSAILAALAHRDGVSGEGQFIDIALLDSQIHAASHMAMNYLCSGKLPRRNGTASQITCPWRAFDCADRPIMIAIGNDAQFARFAAYLGLEGVAEDPRFATNLARVTNADTLVPMIAEKLTGKQADTCYDDLEKIGIPVGPLNSFEDVFEMEQVQQRGLLKEMDHPNAGRVRYVANPVRFSKAEAGTDRHLPVHAEHTDEILRELGLGDAEIADLRSAGAVT</sequence>
<dbReference type="GO" id="GO:0008410">
    <property type="term" value="F:CoA-transferase activity"/>
    <property type="evidence" value="ECO:0007669"/>
    <property type="project" value="TreeGrafter"/>
</dbReference>
<dbReference type="PANTHER" id="PTHR48207">
    <property type="entry name" value="SUCCINATE--HYDROXYMETHYLGLUTARATE COA-TRANSFERASE"/>
    <property type="match status" value="1"/>
</dbReference>
<gene>
    <name evidence="3" type="ORF">JHX88_11315</name>
    <name evidence="2" type="ORF">SAMN05421772_111105</name>
</gene>
<dbReference type="SUPFAM" id="SSF89796">
    <property type="entry name" value="CoA-transferase family III (CaiB/BaiF)"/>
    <property type="match status" value="1"/>
</dbReference>
<dbReference type="InterPro" id="IPR044855">
    <property type="entry name" value="CoA-Trfase_III_dom3_sf"/>
</dbReference>
<evidence type="ECO:0000313" key="4">
    <source>
        <dbReference type="Proteomes" id="UP000186216"/>
    </source>
</evidence>
<proteinExistence type="predicted"/>
<protein>
    <submittedName>
        <fullName evidence="3">CoA transferase</fullName>
    </submittedName>
    <submittedName>
        <fullName evidence="2">Crotonobetainyl-CoA:carnitine CoA-transferase CaiB</fullName>
    </submittedName>
</protein>
<evidence type="ECO:0000313" key="5">
    <source>
        <dbReference type="Proteomes" id="UP001215549"/>
    </source>
</evidence>
<dbReference type="Proteomes" id="UP000186216">
    <property type="component" value="Unassembled WGS sequence"/>
</dbReference>